<organism evidence="1 2">
    <name type="scientific">Cutaneotrichosporon cavernicola</name>
    <dbReference type="NCBI Taxonomy" id="279322"/>
    <lineage>
        <taxon>Eukaryota</taxon>
        <taxon>Fungi</taxon>
        <taxon>Dikarya</taxon>
        <taxon>Basidiomycota</taxon>
        <taxon>Agaricomycotina</taxon>
        <taxon>Tremellomycetes</taxon>
        <taxon>Trichosporonales</taxon>
        <taxon>Trichosporonaceae</taxon>
        <taxon>Cutaneotrichosporon</taxon>
    </lineage>
</organism>
<dbReference type="KEGG" id="ccac:CcaHIS019_0202530"/>
<sequence>MLDSQIFPHILDSVVAHAPTGVLFILRATSTNLKAKADACLCTHLVLKEGLSCALDALTLWTPQDDVSDPATLNTLPITRPVTSTGLDLTPPDGRLAHVRVLDLHSPEYCVCEKCEGMFWMWTQMEARLDSLRALNSGPTPVRNIRLLRIMGEWGHNLDRAFPALLTSLDPTRVVHFLSSTRWHLVPRFHATLSFGSDVILNYSYSPKDVNFPSADFSTTGGPAGRTVFIVFTGTDECSNILHLPGLTPVFNNLAAFISKRLRAAATMEDRVVVVGIETWNPQCLGTVAFKYMGEGRNCREDVEPGASLEERFRWWINAAAGDDAARVEAGIAYATNDEFKAYINDDDEYKLIMSPSV</sequence>
<proteinExistence type="predicted"/>
<dbReference type="RefSeq" id="XP_060454157.1">
    <property type="nucleotide sequence ID" value="XM_060597244.1"/>
</dbReference>
<evidence type="ECO:0000313" key="1">
    <source>
        <dbReference type="EMBL" id="BEI88891.1"/>
    </source>
</evidence>
<accession>A0AA48IDB5</accession>
<gene>
    <name evidence="1" type="ORF">CcaverHIS019_0202530</name>
</gene>
<dbReference type="AlphaFoldDB" id="A0AA48IDB5"/>
<dbReference type="EMBL" id="AP028213">
    <property type="protein sequence ID" value="BEI88891.1"/>
    <property type="molecule type" value="Genomic_DNA"/>
</dbReference>
<reference evidence="1" key="1">
    <citation type="journal article" date="2023" name="BMC Genomics">
        <title>Chromosome-level genome assemblies of Cutaneotrichosporon spp. (Trichosporonales, Basidiomycota) reveal imbalanced evolution between nucleotide sequences and chromosome synteny.</title>
        <authorList>
            <person name="Kobayashi Y."/>
            <person name="Kayamori A."/>
            <person name="Aoki K."/>
            <person name="Shiwa Y."/>
            <person name="Matsutani M."/>
            <person name="Fujita N."/>
            <person name="Sugita T."/>
            <person name="Iwasaki W."/>
            <person name="Tanaka N."/>
            <person name="Takashima M."/>
        </authorList>
    </citation>
    <scope>NUCLEOTIDE SEQUENCE</scope>
    <source>
        <strain evidence="1">HIS019</strain>
    </source>
</reference>
<protein>
    <submittedName>
        <fullName evidence="1">Uncharacterized protein</fullName>
    </submittedName>
</protein>
<dbReference type="Proteomes" id="UP001233271">
    <property type="component" value="Chromosome 2"/>
</dbReference>
<evidence type="ECO:0000313" key="2">
    <source>
        <dbReference type="Proteomes" id="UP001233271"/>
    </source>
</evidence>
<dbReference type="GeneID" id="85492762"/>
<keyword evidence="2" id="KW-1185">Reference proteome</keyword>
<name>A0AA48IDB5_9TREE</name>